<dbReference type="Pfam" id="PF14349">
    <property type="entry name" value="SprA_N"/>
    <property type="match status" value="2"/>
</dbReference>
<accession>A0A6S6TEY4</accession>
<evidence type="ECO:0000313" key="3">
    <source>
        <dbReference type="EMBL" id="CAA6815047.1"/>
    </source>
</evidence>
<proteinExistence type="predicted"/>
<dbReference type="InterPro" id="IPR026377">
    <property type="entry name" value="Cell_surface_SprA"/>
</dbReference>
<gene>
    <name evidence="3" type="ORF">HELGO_WM16608</name>
</gene>
<organism evidence="3">
    <name type="scientific">uncultured Aureispira sp</name>
    <dbReference type="NCBI Taxonomy" id="1331704"/>
    <lineage>
        <taxon>Bacteria</taxon>
        <taxon>Pseudomonadati</taxon>
        <taxon>Bacteroidota</taxon>
        <taxon>Saprospiria</taxon>
        <taxon>Saprospirales</taxon>
        <taxon>Saprospiraceae</taxon>
        <taxon>Aureispira</taxon>
        <taxon>environmental samples</taxon>
    </lineage>
</organism>
<name>A0A6S6TEY4_9BACT</name>
<feature type="domain" description="Gliding motility protein SprA N-terminal" evidence="2">
    <location>
        <begin position="1102"/>
        <end position="1622"/>
    </location>
</feature>
<protein>
    <recommendedName>
        <fullName evidence="2">Gliding motility protein SprA N-terminal domain-containing protein</fullName>
    </recommendedName>
</protein>
<feature type="compositionally biased region" description="Basic residues" evidence="1">
    <location>
        <begin position="1905"/>
        <end position="1922"/>
    </location>
</feature>
<reference evidence="3" key="1">
    <citation type="submission" date="2020-01" db="EMBL/GenBank/DDBJ databases">
        <authorList>
            <person name="Meier V. D."/>
            <person name="Meier V D."/>
        </authorList>
    </citation>
    <scope>NUCLEOTIDE SEQUENCE</scope>
    <source>
        <strain evidence="3">HLG_WM_MAG_10</strain>
    </source>
</reference>
<evidence type="ECO:0000259" key="2">
    <source>
        <dbReference type="Pfam" id="PF14349"/>
    </source>
</evidence>
<feature type="region of interest" description="Disordered" evidence="1">
    <location>
        <begin position="1905"/>
        <end position="1949"/>
    </location>
</feature>
<feature type="domain" description="Gliding motility protein SprA N-terminal" evidence="2">
    <location>
        <begin position="77"/>
        <end position="359"/>
    </location>
</feature>
<dbReference type="InterPro" id="IPR025684">
    <property type="entry name" value="SprA_N_dom"/>
</dbReference>
<dbReference type="NCBIfam" id="TIGR04189">
    <property type="entry name" value="surface_SprA"/>
    <property type="match status" value="1"/>
</dbReference>
<feature type="compositionally biased region" description="Polar residues" evidence="1">
    <location>
        <begin position="1156"/>
        <end position="1180"/>
    </location>
</feature>
<evidence type="ECO:0000256" key="1">
    <source>
        <dbReference type="SAM" id="MobiDB-lite"/>
    </source>
</evidence>
<sequence length="2463" mass="280144">MNFKTLNLCLWIVCTYTVAGWSTDYNTLNYLEEDLWASPTFFMPDTLPPIQDRPQVDVSNTKNPFDLKDPKVIDKNVEYDAESNLYVITEKIDGSYYRSPMYLTPEEYFKWRAANEDKAYFKELSQMNKVGKVGGDPITPYKDRISSGLVERLFCGSTIDVRPQGNIGLTFGFDYQKIANPILTEQQQQQGGFDFDMNIQLSVVGKIGQKLKLSFNYNTQATFDYDRQIKVEYLSDTECSEDDIIKKIEAGNVSFPLRSSLIQGRQNLFGFRTDLQFGRLKMSLVASQSQTKRKEIQIQGGSQLQDFEVTADSYDENRHFFLSHYNRATYEENLTTLPQINTLFNVTKIEVWVTNDRNVTEGVRDVVGYADLGETNAANMVSGNTYSPATAAEQGIDLRNNRLPDNAANSLYAQLLASENGSPSANVRGLQTSISALQGAPFNMSDAEDFVKIRARKLSPSEFTYDPKLGYVSVNVSIKPTDVVAVAYQYTYNGKIYQVGEFAQDLPLDADTLNVMHLKLLKGVRTRVDLPIWDLMMKNIYSLGAYQINQEDFMLDVFFQDPGGGEKRFLPEGPPASKALITMLNLDNLNRARDPIPDGQFDYVPGVTILPRNGRVIFPVLEPFGSSLAAEFYTVPGDPASLHPISQKYLYNQLYDSTITRAREFPEFNRYIIRGRYKSSVSSEISLGGFNIPKGSVVVTAGGRTLTEGSDYTIDYNLGRIKILNEAYLNSGQPVRVAFEDNATFGFNQQGFFGARFDYFISEDFNIGATFLHLNERPFTQKVNYGDDPISNSIYGFDVQYSKEAPWLTRVIDKIPLISTKVMSNISFSAEFAHLIPGSPDVINQGNDDGGVVYIDDFEGSTSNFNLSIPSLNWVLASTPRSDGVNPLFPEASLSNDLDYNKNRAKIAWYNLEPALNSTSGSTSIYTREIQQQDVFQNVQNTGLTYNGLRTFDLTYTPTKRGPYNFDTNDIDAEGDFTNPEDRWGGVMRSLTNTDFEASNIEFVEMWVMSPFKEGRGGNGGELYIELGDVSEDILKDSRLFFENGIPDSSANTNTDQTVWSRIPRTQAVTRAFDNDPAIRDQQDIGLDGFDDEGEKTQYASYLSTMQGLVSAAAYQRIESDPAGDNFRFYRDEFYDDLSNIPTGEDPTLYRYTKYNNPQGNSSNDQNNETQGISISTNIPDTEDLNKDNTLNEQESYYRYRIPIQRDNGDEMAFTQYTIDSVRMDYDGPNGPETVYWYQLKIPVDKFTSRVGGISDFRAIRFMRMYMTGFDDDVTLRMARLDLIRNQWRRYIRDLTLPGLVIPPEDPNNTLFDVFAVNIEENGSKIPFNYVLPPGVVRENVIGSVANAQQNEQSQALRVCNLEDGDGRGIYKIVDLDMRVYERMKMYVHAENLRGEQENDPGDVTMFMRLGSDFENNYYEYEIPLTMSNESGGIKDDENIWLEENEFDFPLELLRQIKVDREIKGVALSDLYETFDGDNIVRIKGNPTLGQVKGVMIGVRNRKDDGLARCAEIWINEMRLTGFDERGGFAGLARLDIQLADFGQVTASGSYQSIGFGNIDQSVGERSREELIQYDVSGSVKLDKFFPEKWKLSIPFYAQYSQEISTPEFDPYQLDVPLEQRLSAIANLQTRDSIRQAARTIRTISSFNFTNVRKGRTSKIVPLPTDISNFSFTYAQSSNVFRSPIIEREERTEHRGVLDYNYSPGVKPIYPFKKAINKIKNKKAVKWLGLIREINLNPLPNSIGFRNEMKRNFGETTYRFTDETSSTYYDKKFIWDRAYSLQWNIFKSLRLNYTGNNNAIIDELEGRIDEQPEKEALWNNIKRFGRTKNYQHNLSASYTLPLKQIPFLDWVTVKAQYNATYSWTAATLGLDSLGNVIQNSQKRQVTGDFQFKKLYDKWNYLKKIGTPKRPSKGKQPAKKPTKLKLPEKKTYPPLSEIEDPEKRAEEKEKRKVERKAWRAEVKKVRAKRQPSGAERALIRPLMLLQRARVTYNENFTTVLPGFMGTSKYVGQDYTGTGTNPGPRPGWDFIAGWQPDRAWLDGAAESGWVTTNIYQNQPLIQTHTQTYSAKVTLEPFRGLKIDVDLNKTLTENYQELFKVENQLSNDQFSHLNGMESGTVKMTYLPLATFFDQEGTKGTNSSVNFETFENNRLIISQRKGRGTHDDTENNPGFTEGYGRYQQDVLIPAFLAAYSGRDANNVELGDVRNTMPLPNWKLTYNGLSKMPGLDKIFSSFSLTHGYKSTLTVNQFVTDLDFASTLATSGTDGKDINSQNYYSSFEIPNLVISESFNPLIGIDMRFKNDLSLNFQYKTSRNLSMSFIDYQLSEQNTTDVTVGFGWKFKDFKPIEFFKKKKNKDDSSEKMKLGEMDFSFDFGKTVVKDELNLKCDVSFRDDKTVNHILDQDQSVATRGMKTVRISPSIEWIPNNRLTFRLFFDYTQTIPAVSTSFPITSVKGGLTIRFSLSQ</sequence>
<feature type="compositionally biased region" description="Basic and acidic residues" evidence="1">
    <location>
        <begin position="1940"/>
        <end position="1949"/>
    </location>
</feature>
<feature type="region of interest" description="Disordered" evidence="1">
    <location>
        <begin position="1156"/>
        <end position="1187"/>
    </location>
</feature>
<dbReference type="EMBL" id="CACVAQ010000223">
    <property type="protein sequence ID" value="CAA6815047.1"/>
    <property type="molecule type" value="Genomic_DNA"/>
</dbReference>